<dbReference type="EMBL" id="QKWP01000526">
    <property type="protein sequence ID" value="RIB18644.1"/>
    <property type="molecule type" value="Genomic_DNA"/>
</dbReference>
<keyword evidence="3" id="KW-1185">Reference proteome</keyword>
<dbReference type="Proteomes" id="UP000266673">
    <property type="component" value="Unassembled WGS sequence"/>
</dbReference>
<evidence type="ECO:0000256" key="1">
    <source>
        <dbReference type="SAM" id="MobiDB-lite"/>
    </source>
</evidence>
<name>A0A397V7Y7_9GLOM</name>
<feature type="compositionally biased region" description="Polar residues" evidence="1">
    <location>
        <begin position="174"/>
        <end position="190"/>
    </location>
</feature>
<sequence>MPIHASVVVFITTKNENNSFIHGMAQYQSSENVFSTIHWKRFDSSDKSDNNFSVGYIVSITGKFVIKNSDQFITITSATIVDKKDSTDEFNSEIIPFNTLHLMFNATVTHDLKTSGETIHFGLMKFATTSSIHNNKTNQNDDSNEQEQNIKTEHDPEKEKIEENKKRNGKRKSYQYQNNDHNDIKQTPNVNCYIDEEKLNEIENNMKTNKRSTKKRK</sequence>
<evidence type="ECO:0000313" key="2">
    <source>
        <dbReference type="EMBL" id="RIB18644.1"/>
    </source>
</evidence>
<reference evidence="2 3" key="1">
    <citation type="submission" date="2018-06" db="EMBL/GenBank/DDBJ databases">
        <title>Comparative genomics reveals the genomic features of Rhizophagus irregularis, R. cerebriforme, R. diaphanum and Gigaspora rosea, and their symbiotic lifestyle signature.</title>
        <authorList>
            <person name="Morin E."/>
            <person name="San Clemente H."/>
            <person name="Chen E.C.H."/>
            <person name="De La Providencia I."/>
            <person name="Hainaut M."/>
            <person name="Kuo A."/>
            <person name="Kohler A."/>
            <person name="Murat C."/>
            <person name="Tang N."/>
            <person name="Roy S."/>
            <person name="Loubradou J."/>
            <person name="Henrissat B."/>
            <person name="Grigoriev I.V."/>
            <person name="Corradi N."/>
            <person name="Roux C."/>
            <person name="Martin F.M."/>
        </authorList>
    </citation>
    <scope>NUCLEOTIDE SEQUENCE [LARGE SCALE GENOMIC DNA]</scope>
    <source>
        <strain evidence="2 3">DAOM 194757</strain>
    </source>
</reference>
<comment type="caution">
    <text evidence="2">The sequence shown here is derived from an EMBL/GenBank/DDBJ whole genome shotgun (WGS) entry which is preliminary data.</text>
</comment>
<proteinExistence type="predicted"/>
<feature type="compositionally biased region" description="Low complexity" evidence="1">
    <location>
        <begin position="138"/>
        <end position="147"/>
    </location>
</feature>
<dbReference type="AlphaFoldDB" id="A0A397V7Y7"/>
<organism evidence="2 3">
    <name type="scientific">Gigaspora rosea</name>
    <dbReference type="NCBI Taxonomy" id="44941"/>
    <lineage>
        <taxon>Eukaryota</taxon>
        <taxon>Fungi</taxon>
        <taxon>Fungi incertae sedis</taxon>
        <taxon>Mucoromycota</taxon>
        <taxon>Glomeromycotina</taxon>
        <taxon>Glomeromycetes</taxon>
        <taxon>Diversisporales</taxon>
        <taxon>Gigasporaceae</taxon>
        <taxon>Gigaspora</taxon>
    </lineage>
</organism>
<gene>
    <name evidence="2" type="ORF">C2G38_2184009</name>
</gene>
<evidence type="ECO:0000313" key="3">
    <source>
        <dbReference type="Proteomes" id="UP000266673"/>
    </source>
</evidence>
<feature type="compositionally biased region" description="Basic residues" evidence="1">
    <location>
        <begin position="208"/>
        <end position="217"/>
    </location>
</feature>
<protein>
    <submittedName>
        <fullName evidence="2">Uncharacterized protein</fullName>
    </submittedName>
</protein>
<feature type="region of interest" description="Disordered" evidence="1">
    <location>
        <begin position="133"/>
        <end position="190"/>
    </location>
</feature>
<accession>A0A397V7Y7</accession>
<feature type="compositionally biased region" description="Basic and acidic residues" evidence="1">
    <location>
        <begin position="148"/>
        <end position="166"/>
    </location>
</feature>
<feature type="region of interest" description="Disordered" evidence="1">
    <location>
        <begin position="198"/>
        <end position="217"/>
    </location>
</feature>